<dbReference type="InterPro" id="IPR032710">
    <property type="entry name" value="NTF2-like_dom_sf"/>
</dbReference>
<gene>
    <name evidence="2" type="ORF">GCM10011385_16550</name>
</gene>
<dbReference type="AlphaFoldDB" id="A0A916RNS3"/>
<sequence length="156" mass="17600">MTALGEELLATLAMRRTAENYAFAVDQVDGERFAAQFIEDGVLVAPLGNIVGRKALSEVPRRVAERYARTWHAVFNLVPVIKGDTARAETYGIARHFMRDSSGRPLCYEMTIRYADQFVRTDGGWLLAERKLQLDATHTFSVESRHLAPREDKADE</sequence>
<name>A0A916RNS3_9HYPH</name>
<dbReference type="InterPro" id="IPR037401">
    <property type="entry name" value="SnoaL-like"/>
</dbReference>
<organism evidence="2 3">
    <name type="scientific">Nitratireductor aestuarii</name>
    <dbReference type="NCBI Taxonomy" id="1735103"/>
    <lineage>
        <taxon>Bacteria</taxon>
        <taxon>Pseudomonadati</taxon>
        <taxon>Pseudomonadota</taxon>
        <taxon>Alphaproteobacteria</taxon>
        <taxon>Hyphomicrobiales</taxon>
        <taxon>Phyllobacteriaceae</taxon>
        <taxon>Nitratireductor</taxon>
    </lineage>
</organism>
<reference evidence="2" key="2">
    <citation type="submission" date="2020-09" db="EMBL/GenBank/DDBJ databases">
        <authorList>
            <person name="Sun Q."/>
            <person name="Zhou Y."/>
        </authorList>
    </citation>
    <scope>NUCLEOTIDE SEQUENCE</scope>
    <source>
        <strain evidence="2">CGMCC 1.15320</strain>
    </source>
</reference>
<keyword evidence="3" id="KW-1185">Reference proteome</keyword>
<dbReference type="Gene3D" id="3.10.450.50">
    <property type="match status" value="1"/>
</dbReference>
<accession>A0A916RNS3</accession>
<protein>
    <recommendedName>
        <fullName evidence="1">SnoaL-like domain-containing protein</fullName>
    </recommendedName>
</protein>
<evidence type="ECO:0000313" key="2">
    <source>
        <dbReference type="EMBL" id="GGA63416.1"/>
    </source>
</evidence>
<dbReference type="SUPFAM" id="SSF54427">
    <property type="entry name" value="NTF2-like"/>
    <property type="match status" value="1"/>
</dbReference>
<proteinExistence type="predicted"/>
<evidence type="ECO:0000313" key="3">
    <source>
        <dbReference type="Proteomes" id="UP000636264"/>
    </source>
</evidence>
<reference evidence="2" key="1">
    <citation type="journal article" date="2014" name="Int. J. Syst. Evol. Microbiol.">
        <title>Complete genome sequence of Corynebacterium casei LMG S-19264T (=DSM 44701T), isolated from a smear-ripened cheese.</title>
        <authorList>
            <consortium name="US DOE Joint Genome Institute (JGI-PGF)"/>
            <person name="Walter F."/>
            <person name="Albersmeier A."/>
            <person name="Kalinowski J."/>
            <person name="Ruckert C."/>
        </authorList>
    </citation>
    <scope>NUCLEOTIDE SEQUENCE</scope>
    <source>
        <strain evidence="2">CGMCC 1.15320</strain>
    </source>
</reference>
<dbReference type="RefSeq" id="WP_188720583.1">
    <property type="nucleotide sequence ID" value="NZ_BMIF01000004.1"/>
</dbReference>
<feature type="domain" description="SnoaL-like" evidence="1">
    <location>
        <begin position="6"/>
        <end position="131"/>
    </location>
</feature>
<dbReference type="Pfam" id="PF13577">
    <property type="entry name" value="SnoaL_4"/>
    <property type="match status" value="1"/>
</dbReference>
<comment type="caution">
    <text evidence="2">The sequence shown here is derived from an EMBL/GenBank/DDBJ whole genome shotgun (WGS) entry which is preliminary data.</text>
</comment>
<dbReference type="EMBL" id="BMIF01000004">
    <property type="protein sequence ID" value="GGA63416.1"/>
    <property type="molecule type" value="Genomic_DNA"/>
</dbReference>
<dbReference type="Proteomes" id="UP000636264">
    <property type="component" value="Unassembled WGS sequence"/>
</dbReference>
<evidence type="ECO:0000259" key="1">
    <source>
        <dbReference type="Pfam" id="PF13577"/>
    </source>
</evidence>